<evidence type="ECO:0000313" key="4">
    <source>
        <dbReference type="Proteomes" id="UP000028045"/>
    </source>
</evidence>
<reference evidence="3 4" key="1">
    <citation type="journal article" date="2014" name="BMC Genomics">
        <title>Comparative genome sequencing reveals chemotype-specific gene clusters in the toxigenic black mold Stachybotrys.</title>
        <authorList>
            <person name="Semeiks J."/>
            <person name="Borek D."/>
            <person name="Otwinowski Z."/>
            <person name="Grishin N.V."/>
        </authorList>
    </citation>
    <scope>NUCLEOTIDE SEQUENCE [LARGE SCALE GENOMIC DNA]</scope>
    <source>
        <strain evidence="4">CBS 109288 / IBT 7711</strain>
    </source>
</reference>
<accession>A0A084AFF0</accession>
<dbReference type="AlphaFoldDB" id="A0A084AFF0"/>
<dbReference type="InterPro" id="IPR025676">
    <property type="entry name" value="Clr5_dom"/>
</dbReference>
<feature type="compositionally biased region" description="Polar residues" evidence="1">
    <location>
        <begin position="252"/>
        <end position="261"/>
    </location>
</feature>
<evidence type="ECO:0000256" key="1">
    <source>
        <dbReference type="SAM" id="MobiDB-lite"/>
    </source>
</evidence>
<feature type="domain" description="Clr5" evidence="2">
    <location>
        <begin position="274"/>
        <end position="319"/>
    </location>
</feature>
<evidence type="ECO:0000313" key="3">
    <source>
        <dbReference type="EMBL" id="KEY64029.1"/>
    </source>
</evidence>
<feature type="region of interest" description="Disordered" evidence="1">
    <location>
        <begin position="252"/>
        <end position="276"/>
    </location>
</feature>
<gene>
    <name evidence="3" type="ORF">S7711_07392</name>
</gene>
<dbReference type="Proteomes" id="UP000028045">
    <property type="component" value="Unassembled WGS sequence"/>
</dbReference>
<feature type="compositionally biased region" description="Basic and acidic residues" evidence="1">
    <location>
        <begin position="265"/>
        <end position="276"/>
    </location>
</feature>
<dbReference type="EMBL" id="KL648755">
    <property type="protein sequence ID" value="KEY64029.1"/>
    <property type="molecule type" value="Genomic_DNA"/>
</dbReference>
<dbReference type="Pfam" id="PF14420">
    <property type="entry name" value="Clr5"/>
    <property type="match status" value="1"/>
</dbReference>
<organism evidence="3 4">
    <name type="scientific">Stachybotrys chartarum (strain CBS 109288 / IBT 7711)</name>
    <name type="common">Toxic black mold</name>
    <name type="synonym">Stilbospora chartarum</name>
    <dbReference type="NCBI Taxonomy" id="1280523"/>
    <lineage>
        <taxon>Eukaryota</taxon>
        <taxon>Fungi</taxon>
        <taxon>Dikarya</taxon>
        <taxon>Ascomycota</taxon>
        <taxon>Pezizomycotina</taxon>
        <taxon>Sordariomycetes</taxon>
        <taxon>Hypocreomycetidae</taxon>
        <taxon>Hypocreales</taxon>
        <taxon>Stachybotryaceae</taxon>
        <taxon>Stachybotrys</taxon>
    </lineage>
</organism>
<evidence type="ECO:0000259" key="2">
    <source>
        <dbReference type="Pfam" id="PF14420"/>
    </source>
</evidence>
<sequence length="829" mass="93822">MAYLRIQPQARPDTYPEDTPGLDFATQPHPSGLAVAKTSNNMQVIGVDSTWSQQHNDVLEEFPASTSSDFVWPVPSIFSAQHGPSPTMPGELLDSLDAYSTQMGVVDDNGGLVLFDNSTATANVWHEFNPATSNNNNIIDTVCEELHHAAHGHDAGSFGNTPNSMSYGEVFGARNSGHDLQMQMISLGPNLADSHNTLRATHFIQDSGRLGVLQAGSGAMIEKSWPTFGMVGSTSPCSGSDEPWIRRSLQNVEPPQSTETPTRVEAAKRNRHPRDEWGEMEEHIRRLYIEENHTAKEVHFELCAIHGFETSLSTLTKKLQGLGSKERTHSRKALPKHSSCMKAGGDTEVFKIITETERKVMIEQRLEERIRLEEKKLQKRLWQVQHGNKRGQKKRHRRQTSTRLNIGPFLVTVYVDQEKLFHSIDGFIKGLFAAGRKSWTAEGQRFTPPSDSLDTTKSWQVLVDQVSSISLLVEQQLYHHVNYMLVEVLKRLKNIALKCDPNFLVNFWTICHVLTRILVGGRKSQNVWVGWFLQHLKEILAPDFSKHPLMGIVGSLLRIWASSPSDLRPTLGLGHWKTIHTLSEMIGKNHEIILKMGAFCTKSWKSKFSASDAMGELLHKPLLMAGGGDIGTERTAQLALDHLFAVSKGKYNKPEVVHEAMELLRWTADISREKERRNALEHDSVTRAFVFSTELVATYHLETWKQPMQRQNKQQNCELSYQYMNEAIEILRYGDKDCRIRAASFSKRLATWIQGHQQKAGDRTKKVAVEEQRRRISAEKERKREIISKIDKEQITGSRQGRRLKGKPRDTPRDRLVMARSLLLASLHT</sequence>
<dbReference type="HOGENOM" id="CLU_376502_0_0_1"/>
<dbReference type="OrthoDB" id="5415338at2759"/>
<keyword evidence="4" id="KW-1185">Reference proteome</keyword>
<proteinExistence type="predicted"/>
<name>A0A084AFF0_STACB</name>
<protein>
    <recommendedName>
        <fullName evidence="2">Clr5 domain-containing protein</fullName>
    </recommendedName>
</protein>